<dbReference type="GO" id="GO:0016740">
    <property type="term" value="F:transferase activity"/>
    <property type="evidence" value="ECO:0007669"/>
    <property type="project" value="UniProtKB-KW"/>
</dbReference>
<gene>
    <name evidence="1" type="ORF">GD597_18140</name>
</gene>
<dbReference type="Proteomes" id="UP000598971">
    <property type="component" value="Unassembled WGS sequence"/>
</dbReference>
<dbReference type="AlphaFoldDB" id="A0A8J8FHQ7"/>
<keyword evidence="2" id="KW-1185">Reference proteome</keyword>
<dbReference type="EMBL" id="WHPF01000015">
    <property type="protein sequence ID" value="NNV57398.1"/>
    <property type="molecule type" value="Genomic_DNA"/>
</dbReference>
<organism evidence="1 2">
    <name type="scientific">Limnovirga soli</name>
    <dbReference type="NCBI Taxonomy" id="2656915"/>
    <lineage>
        <taxon>Bacteria</taxon>
        <taxon>Pseudomonadati</taxon>
        <taxon>Bacteroidota</taxon>
        <taxon>Chitinophagia</taxon>
        <taxon>Chitinophagales</taxon>
        <taxon>Chitinophagaceae</taxon>
        <taxon>Limnovirga</taxon>
    </lineage>
</organism>
<dbReference type="InterPro" id="IPR014942">
    <property type="entry name" value="AbiEii"/>
</dbReference>
<comment type="caution">
    <text evidence="1">The sequence shown here is derived from an EMBL/GenBank/DDBJ whole genome shotgun (WGS) entry which is preliminary data.</text>
</comment>
<evidence type="ECO:0000313" key="2">
    <source>
        <dbReference type="Proteomes" id="UP000598971"/>
    </source>
</evidence>
<proteinExistence type="predicted"/>
<accession>A0A8J8FHQ7</accession>
<keyword evidence="1" id="KW-0808">Transferase</keyword>
<dbReference type="Pfam" id="PF08843">
    <property type="entry name" value="AbiEii"/>
    <property type="match status" value="1"/>
</dbReference>
<evidence type="ECO:0000313" key="1">
    <source>
        <dbReference type="EMBL" id="NNV57398.1"/>
    </source>
</evidence>
<name>A0A8J8FHQ7_9BACT</name>
<reference evidence="1" key="1">
    <citation type="submission" date="2019-10" db="EMBL/GenBank/DDBJ databases">
        <title>Draft genome sequence of Panacibacter sp. KCS-6.</title>
        <authorList>
            <person name="Yim K.J."/>
        </authorList>
    </citation>
    <scope>NUCLEOTIDE SEQUENCE</scope>
    <source>
        <strain evidence="1">KCS-6</strain>
    </source>
</reference>
<protein>
    <submittedName>
        <fullName evidence="1">Nucleotidyl transferase AbiEii/AbiGii toxin family protein</fullName>
    </submittedName>
</protein>
<sequence length="334" mass="38639">MNTDWLKISKERRIEILNQASNITGLPAIAIEKDWWVTVALKASFELKYSTSIVFKGGTSLSKGWNLIERFSEDIDLAIDRKFFGFEGDITKSQIKNLRKISCEFISTTFLDDLTKLFTEWNVIDECKLNAQPITDSDKDPQVIEIHYNSVFDKSDYLPQRVLIEVSSRSMMEPSENRAINSILSAAFPNQDFATGPFSISTVLPQKTFLEKIFLLHEEFLQHTSKIRIDRLSRHLYDLEKLMDTDHGKAAIKDTELYNGIVTHREKFNPLRGLDYANHLPGKIKIIPPDTVIKEWEKDYQAMTQNMIYGDPLNFNNLLKRIQELQERINAMIL</sequence>
<dbReference type="Gene3D" id="3.10.450.620">
    <property type="entry name" value="JHP933, nucleotidyltransferase-like core domain"/>
    <property type="match status" value="1"/>
</dbReference>
<dbReference type="RefSeq" id="WP_171609347.1">
    <property type="nucleotide sequence ID" value="NZ_WHPF01000015.1"/>
</dbReference>